<evidence type="ECO:0000256" key="6">
    <source>
        <dbReference type="SAM" id="MobiDB-lite"/>
    </source>
</evidence>
<dbReference type="GO" id="GO:0005634">
    <property type="term" value="C:nucleus"/>
    <property type="evidence" value="ECO:0007669"/>
    <property type="project" value="UniProtKB-SubCell"/>
</dbReference>
<evidence type="ECO:0000256" key="5">
    <source>
        <dbReference type="ARBA" id="ARBA00023242"/>
    </source>
</evidence>
<sequence length="388" mass="42218">MNEDVFYGRNRALAQYMDPEAQMASLPAPSHQPAGLAMAAGDTDSPLRRELEYEYSEDFLREVMDLKPDCGNQPAVPAAPPAPAVPGNTSPQYCQVPCSQVIVAQVPQQHNQLQQQQQQAQHHQQRQQQAQQQEQQWRALSADLSSSSMCDVSQIQQGGSGALPPSWALASPRTLQQQPQHVVAVSAAPAQLQLPQQQGGMRQPYSQPYLPPSHSGAVSGLAAAAARPSASLAAALMTMPLVPTLAGDHGMARSMPSGTATTYSDGERVSWSAEDEALGHYGSGSVELQLQREGRPLSKQELRRARRTISNRESARRSRKRKQDHLGELQEELAAAQGQTAEATAKAASLQQTVTVRDAQIAQLRRELDSMHMLLMPTNKPMNDSLKY</sequence>
<dbReference type="Proteomes" id="UP001055712">
    <property type="component" value="Unassembled WGS sequence"/>
</dbReference>
<dbReference type="PROSITE" id="PS00036">
    <property type="entry name" value="BZIP_BASIC"/>
    <property type="match status" value="1"/>
</dbReference>
<keyword evidence="4" id="KW-0804">Transcription</keyword>
<dbReference type="AlphaFoldDB" id="A0A9D4TQM1"/>
<reference evidence="8" key="1">
    <citation type="journal article" date="2019" name="Plant J.">
        <title>Chlorella vulgaris genome assembly and annotation reveals the molecular basis for metabolic acclimation to high light conditions.</title>
        <authorList>
            <person name="Cecchin M."/>
            <person name="Marcolungo L."/>
            <person name="Rossato M."/>
            <person name="Girolomoni L."/>
            <person name="Cosentino E."/>
            <person name="Cuine S."/>
            <person name="Li-Beisson Y."/>
            <person name="Delledonne M."/>
            <person name="Ballottari M."/>
        </authorList>
    </citation>
    <scope>NUCLEOTIDE SEQUENCE</scope>
    <source>
        <strain evidence="8">211/11P</strain>
    </source>
</reference>
<protein>
    <recommendedName>
        <fullName evidence="7">BZIP domain-containing protein</fullName>
    </recommendedName>
</protein>
<feature type="region of interest" description="Disordered" evidence="6">
    <location>
        <begin position="291"/>
        <end position="323"/>
    </location>
</feature>
<proteinExistence type="predicted"/>
<keyword evidence="9" id="KW-1185">Reference proteome</keyword>
<evidence type="ECO:0000259" key="7">
    <source>
        <dbReference type="PROSITE" id="PS50217"/>
    </source>
</evidence>
<name>A0A9D4TQM1_CHLVU</name>
<keyword evidence="2" id="KW-0805">Transcription regulation</keyword>
<dbReference type="PANTHER" id="PTHR46408">
    <property type="entry name" value="BASIC LEUCINE ZIPPER 63"/>
    <property type="match status" value="1"/>
</dbReference>
<dbReference type="SMART" id="SM00338">
    <property type="entry name" value="BRLZ"/>
    <property type="match status" value="1"/>
</dbReference>
<evidence type="ECO:0000256" key="4">
    <source>
        <dbReference type="ARBA" id="ARBA00023163"/>
    </source>
</evidence>
<feature type="region of interest" description="Disordered" evidence="6">
    <location>
        <begin position="114"/>
        <end position="142"/>
    </location>
</feature>
<feature type="domain" description="BZIP" evidence="7">
    <location>
        <begin position="301"/>
        <end position="364"/>
    </location>
</feature>
<keyword evidence="5" id="KW-0539">Nucleus</keyword>
<evidence type="ECO:0000313" key="9">
    <source>
        <dbReference type="Proteomes" id="UP001055712"/>
    </source>
</evidence>
<dbReference type="CDD" id="cd14702">
    <property type="entry name" value="bZIP_plant_GBF1"/>
    <property type="match status" value="1"/>
</dbReference>
<evidence type="ECO:0000313" key="8">
    <source>
        <dbReference type="EMBL" id="KAI3431787.1"/>
    </source>
</evidence>
<feature type="region of interest" description="Disordered" evidence="6">
    <location>
        <begin position="23"/>
        <end position="45"/>
    </location>
</feature>
<feature type="compositionally biased region" description="Basic and acidic residues" evidence="6">
    <location>
        <begin position="291"/>
        <end position="303"/>
    </location>
</feature>
<evidence type="ECO:0000256" key="3">
    <source>
        <dbReference type="ARBA" id="ARBA00023125"/>
    </source>
</evidence>
<dbReference type="GO" id="GO:0003677">
    <property type="term" value="F:DNA binding"/>
    <property type="evidence" value="ECO:0007669"/>
    <property type="project" value="UniProtKB-KW"/>
</dbReference>
<evidence type="ECO:0000256" key="1">
    <source>
        <dbReference type="ARBA" id="ARBA00004123"/>
    </source>
</evidence>
<dbReference type="OrthoDB" id="551672at2759"/>
<evidence type="ECO:0000256" key="2">
    <source>
        <dbReference type="ARBA" id="ARBA00023015"/>
    </source>
</evidence>
<dbReference type="PROSITE" id="PS50217">
    <property type="entry name" value="BZIP"/>
    <property type="match status" value="1"/>
</dbReference>
<organism evidence="8 9">
    <name type="scientific">Chlorella vulgaris</name>
    <name type="common">Green alga</name>
    <dbReference type="NCBI Taxonomy" id="3077"/>
    <lineage>
        <taxon>Eukaryota</taxon>
        <taxon>Viridiplantae</taxon>
        <taxon>Chlorophyta</taxon>
        <taxon>core chlorophytes</taxon>
        <taxon>Trebouxiophyceae</taxon>
        <taxon>Chlorellales</taxon>
        <taxon>Chlorellaceae</taxon>
        <taxon>Chlorella clade</taxon>
        <taxon>Chlorella</taxon>
    </lineage>
</organism>
<gene>
    <name evidence="8" type="ORF">D9Q98_010540</name>
</gene>
<dbReference type="Pfam" id="PF00170">
    <property type="entry name" value="bZIP_1"/>
    <property type="match status" value="1"/>
</dbReference>
<comment type="subcellular location">
    <subcellularLocation>
        <location evidence="1">Nucleus</location>
    </subcellularLocation>
</comment>
<reference evidence="8" key="2">
    <citation type="submission" date="2020-11" db="EMBL/GenBank/DDBJ databases">
        <authorList>
            <person name="Cecchin M."/>
            <person name="Marcolungo L."/>
            <person name="Rossato M."/>
            <person name="Girolomoni L."/>
            <person name="Cosentino E."/>
            <person name="Cuine S."/>
            <person name="Li-Beisson Y."/>
            <person name="Delledonne M."/>
            <person name="Ballottari M."/>
        </authorList>
    </citation>
    <scope>NUCLEOTIDE SEQUENCE</scope>
    <source>
        <strain evidence="8">211/11P</strain>
        <tissue evidence="8">Whole cell</tissue>
    </source>
</reference>
<keyword evidence="3" id="KW-0238">DNA-binding</keyword>
<dbReference type="InterPro" id="IPR004827">
    <property type="entry name" value="bZIP"/>
</dbReference>
<dbReference type="GO" id="GO:0003700">
    <property type="term" value="F:DNA-binding transcription factor activity"/>
    <property type="evidence" value="ECO:0007669"/>
    <property type="project" value="InterPro"/>
</dbReference>
<dbReference type="PANTHER" id="PTHR46408:SF8">
    <property type="entry name" value="BASIC LEUCINE ZIPPER 9"/>
    <property type="match status" value="1"/>
</dbReference>
<comment type="caution">
    <text evidence="8">The sequence shown here is derived from an EMBL/GenBank/DDBJ whole genome shotgun (WGS) entry which is preliminary data.</text>
</comment>
<feature type="compositionally biased region" description="Low complexity" evidence="6">
    <location>
        <begin position="114"/>
        <end position="136"/>
    </location>
</feature>
<dbReference type="InterPro" id="IPR045314">
    <property type="entry name" value="bZIP_plant_GBF1"/>
</dbReference>
<dbReference type="Gene3D" id="1.20.5.170">
    <property type="match status" value="1"/>
</dbReference>
<dbReference type="EMBL" id="SIDB01000006">
    <property type="protein sequence ID" value="KAI3431787.1"/>
    <property type="molecule type" value="Genomic_DNA"/>
</dbReference>
<dbReference type="InterPro" id="IPR046347">
    <property type="entry name" value="bZIP_sf"/>
</dbReference>
<dbReference type="SUPFAM" id="SSF57959">
    <property type="entry name" value="Leucine zipper domain"/>
    <property type="match status" value="1"/>
</dbReference>
<accession>A0A9D4TQM1</accession>